<dbReference type="InterPro" id="IPR016071">
    <property type="entry name" value="Staphylococal_nuclease_OB-fold"/>
</dbReference>
<feature type="domain" description="TNase-like" evidence="5">
    <location>
        <begin position="56"/>
        <end position="192"/>
    </location>
</feature>
<feature type="transmembrane region" description="Helical" evidence="4">
    <location>
        <begin position="23"/>
        <end position="44"/>
    </location>
</feature>
<dbReference type="Proteomes" id="UP000017747">
    <property type="component" value="Unassembled WGS sequence"/>
</dbReference>
<dbReference type="RefSeq" id="WP_023389076.1">
    <property type="nucleotide sequence ID" value="NZ_AXUN02000198.1"/>
</dbReference>
<protein>
    <submittedName>
        <fullName evidence="6">Thermonuclease</fullName>
    </submittedName>
</protein>
<name>V7I4E4_9CLOT</name>
<evidence type="ECO:0000256" key="2">
    <source>
        <dbReference type="ARBA" id="ARBA00022759"/>
    </source>
</evidence>
<keyword evidence="2" id="KW-0255">Endonuclease</keyword>
<dbReference type="InterPro" id="IPR035437">
    <property type="entry name" value="SNase_OB-fold_sf"/>
</dbReference>
<gene>
    <name evidence="6" type="ORF">T472_0215165</name>
</gene>
<keyword evidence="7" id="KW-1185">Reference proteome</keyword>
<evidence type="ECO:0000256" key="4">
    <source>
        <dbReference type="SAM" id="Phobius"/>
    </source>
</evidence>
<sequence length="204" mass="22639">MPGTRVCCTSRLTSERTDMRRKIWNLIYAVIAFAIIVPAVSSHFTGYPFRYSDPSGFEEVTVTSVADGDTIRTGDGRIVRLIGINTPETSGVSELYGAEAKAFTKSMLEGRRVYLEKDTSETDSYGRLLRYVWLELPDKVDDEAIGEHMFNATLVTGGYAQPYEFPPDIRYSGIIMKLARIARDGKKGLWGISGQGTTKGTYVP</sequence>
<evidence type="ECO:0000256" key="3">
    <source>
        <dbReference type="ARBA" id="ARBA00022801"/>
    </source>
</evidence>
<dbReference type="SMART" id="SM00318">
    <property type="entry name" value="SNc"/>
    <property type="match status" value="1"/>
</dbReference>
<dbReference type="Gene3D" id="2.40.50.90">
    <property type="match status" value="1"/>
</dbReference>
<dbReference type="GO" id="GO:0004519">
    <property type="term" value="F:endonuclease activity"/>
    <property type="evidence" value="ECO:0007669"/>
    <property type="project" value="UniProtKB-KW"/>
</dbReference>
<evidence type="ECO:0000256" key="1">
    <source>
        <dbReference type="ARBA" id="ARBA00022722"/>
    </source>
</evidence>
<dbReference type="eggNOG" id="COG1525">
    <property type="taxonomic scope" value="Bacteria"/>
</dbReference>
<keyword evidence="1" id="KW-0540">Nuclease</keyword>
<reference evidence="6 7" key="1">
    <citation type="journal article" date="2014" name="Genome Announc.">
        <title>Genome Sequence of Youngiibacter fragilis, the Type Strain of the Genus Youngiibacter.</title>
        <authorList>
            <person name="Wawrik C.B."/>
            <person name="Callaghan A.V."/>
            <person name="Stamps B.W."/>
            <person name="Wawrik B."/>
        </authorList>
    </citation>
    <scope>NUCLEOTIDE SEQUENCE [LARGE SCALE GENOMIC DNA]</scope>
    <source>
        <strain evidence="6 7">232.1</strain>
    </source>
</reference>
<dbReference type="PROSITE" id="PS50830">
    <property type="entry name" value="TNASE_3"/>
    <property type="match status" value="1"/>
</dbReference>
<keyword evidence="3" id="KW-0378">Hydrolase</keyword>
<dbReference type="GO" id="GO:0016787">
    <property type="term" value="F:hydrolase activity"/>
    <property type="evidence" value="ECO:0007669"/>
    <property type="project" value="UniProtKB-KW"/>
</dbReference>
<dbReference type="EMBL" id="AXUN02000198">
    <property type="protein sequence ID" value="ETA79862.1"/>
    <property type="molecule type" value="Genomic_DNA"/>
</dbReference>
<keyword evidence="4" id="KW-0472">Membrane</keyword>
<proteinExistence type="predicted"/>
<evidence type="ECO:0000259" key="5">
    <source>
        <dbReference type="PROSITE" id="PS50830"/>
    </source>
</evidence>
<evidence type="ECO:0000313" key="6">
    <source>
        <dbReference type="EMBL" id="ETA79862.1"/>
    </source>
</evidence>
<dbReference type="Pfam" id="PF00565">
    <property type="entry name" value="SNase"/>
    <property type="match status" value="1"/>
</dbReference>
<keyword evidence="4" id="KW-0812">Transmembrane</keyword>
<evidence type="ECO:0000313" key="7">
    <source>
        <dbReference type="Proteomes" id="UP000017747"/>
    </source>
</evidence>
<comment type="caution">
    <text evidence="6">The sequence shown here is derived from an EMBL/GenBank/DDBJ whole genome shotgun (WGS) entry which is preliminary data.</text>
</comment>
<dbReference type="PANTHER" id="PTHR12302">
    <property type="entry name" value="EBNA2 BINDING PROTEIN P100"/>
    <property type="match status" value="1"/>
</dbReference>
<keyword evidence="4" id="KW-1133">Transmembrane helix</keyword>
<dbReference type="STRING" id="994573.T472_0215165"/>
<dbReference type="PANTHER" id="PTHR12302:SF3">
    <property type="entry name" value="SERINE_THREONINE-PROTEIN KINASE 31"/>
    <property type="match status" value="1"/>
</dbReference>
<dbReference type="AlphaFoldDB" id="V7I4E4"/>
<dbReference type="SUPFAM" id="SSF50199">
    <property type="entry name" value="Staphylococcal nuclease"/>
    <property type="match status" value="1"/>
</dbReference>
<accession>V7I4E4</accession>
<organism evidence="6 7">
    <name type="scientific">Youngiibacter fragilis 232.1</name>
    <dbReference type="NCBI Taxonomy" id="994573"/>
    <lineage>
        <taxon>Bacteria</taxon>
        <taxon>Bacillati</taxon>
        <taxon>Bacillota</taxon>
        <taxon>Clostridia</taxon>
        <taxon>Eubacteriales</taxon>
        <taxon>Clostridiaceae</taxon>
        <taxon>Youngiibacter</taxon>
    </lineage>
</organism>
<dbReference type="PATRIC" id="fig|994573.3.peg.2859"/>